<feature type="region of interest" description="Disordered" evidence="1">
    <location>
        <begin position="38"/>
        <end position="99"/>
    </location>
</feature>
<organism evidence="2 3">
    <name type="scientific">Prorocentrum cordatum</name>
    <dbReference type="NCBI Taxonomy" id="2364126"/>
    <lineage>
        <taxon>Eukaryota</taxon>
        <taxon>Sar</taxon>
        <taxon>Alveolata</taxon>
        <taxon>Dinophyceae</taxon>
        <taxon>Prorocentrales</taxon>
        <taxon>Prorocentraceae</taxon>
        <taxon>Prorocentrum</taxon>
    </lineage>
</organism>
<name>A0ABN9VDZ9_9DINO</name>
<feature type="compositionally biased region" description="Basic and acidic residues" evidence="1">
    <location>
        <begin position="83"/>
        <end position="99"/>
    </location>
</feature>
<dbReference type="EMBL" id="CAUYUJ010016932">
    <property type="protein sequence ID" value="CAK0870159.1"/>
    <property type="molecule type" value="Genomic_DNA"/>
</dbReference>
<evidence type="ECO:0000313" key="3">
    <source>
        <dbReference type="Proteomes" id="UP001189429"/>
    </source>
</evidence>
<evidence type="ECO:0000313" key="2">
    <source>
        <dbReference type="EMBL" id="CAK0870159.1"/>
    </source>
</evidence>
<sequence length="99" mass="10726">RGVEAVAAWTPLAEPPLPAEVDERQVTHLVSVDEVVPVEELPQPWTGVAPTSPSKSSPLGGERRDDGSFRRKTARAATTCSQDPKDDDPREDGRPVVEE</sequence>
<feature type="non-terminal residue" evidence="2">
    <location>
        <position position="1"/>
    </location>
</feature>
<keyword evidence="3" id="KW-1185">Reference proteome</keyword>
<protein>
    <submittedName>
        <fullName evidence="2">Uncharacterized protein</fullName>
    </submittedName>
</protein>
<proteinExistence type="predicted"/>
<reference evidence="2" key="1">
    <citation type="submission" date="2023-10" db="EMBL/GenBank/DDBJ databases">
        <authorList>
            <person name="Chen Y."/>
            <person name="Shah S."/>
            <person name="Dougan E. K."/>
            <person name="Thang M."/>
            <person name="Chan C."/>
        </authorList>
    </citation>
    <scope>NUCLEOTIDE SEQUENCE [LARGE SCALE GENOMIC DNA]</scope>
</reference>
<comment type="caution">
    <text evidence="2">The sequence shown here is derived from an EMBL/GenBank/DDBJ whole genome shotgun (WGS) entry which is preliminary data.</text>
</comment>
<accession>A0ABN9VDZ9</accession>
<dbReference type="Proteomes" id="UP001189429">
    <property type="component" value="Unassembled WGS sequence"/>
</dbReference>
<evidence type="ECO:0000256" key="1">
    <source>
        <dbReference type="SAM" id="MobiDB-lite"/>
    </source>
</evidence>
<gene>
    <name evidence="2" type="ORF">PCOR1329_LOCUS56336</name>
</gene>